<dbReference type="OrthoDB" id="10434335at2759"/>
<dbReference type="GO" id="GO:0007411">
    <property type="term" value="P:axon guidance"/>
    <property type="evidence" value="ECO:0007669"/>
    <property type="project" value="InterPro"/>
</dbReference>
<proteinExistence type="predicted"/>
<dbReference type="EMBL" id="AJVK01020872">
    <property type="status" value="NOT_ANNOTATED_CDS"/>
    <property type="molecule type" value="Genomic_DNA"/>
</dbReference>
<reference evidence="1" key="1">
    <citation type="submission" date="2022-08" db="UniProtKB">
        <authorList>
            <consortium name="EnsemblMetazoa"/>
        </authorList>
    </citation>
    <scope>IDENTIFICATION</scope>
    <source>
        <strain evidence="1">Israel</strain>
    </source>
</reference>
<dbReference type="VEuPathDB" id="VectorBase:PPAI000544"/>
<protein>
    <submittedName>
        <fullName evidence="1">Uncharacterized protein</fullName>
    </submittedName>
</protein>
<dbReference type="Pfam" id="PF15957">
    <property type="entry name" value="Comm"/>
    <property type="match status" value="1"/>
</dbReference>
<evidence type="ECO:0000313" key="2">
    <source>
        <dbReference type="Proteomes" id="UP000092462"/>
    </source>
</evidence>
<dbReference type="GeneID" id="129803912"/>
<name>A0A1B0CZM2_PHLPP</name>
<dbReference type="InterPro" id="IPR031878">
    <property type="entry name" value="Commissureless"/>
</dbReference>
<dbReference type="VEuPathDB" id="VectorBase:PPAPM1_001088"/>
<sequence length="106" mass="12192">MQVFSLAERLMVVFACVLLLLVLLLLIHWCIKQVRQYRKRQVETESNELSIYVIEGSQTRSNQIQEAPSFDSVVFKSDGLPSYEEAIAYQRDNNSQQDGKTMQSSC</sequence>
<evidence type="ECO:0000313" key="1">
    <source>
        <dbReference type="EnsemblMetazoa" id="PPAI000544-PA"/>
    </source>
</evidence>
<dbReference type="RefSeq" id="XP_055706766.1">
    <property type="nucleotide sequence ID" value="XM_055850791.1"/>
</dbReference>
<dbReference type="Proteomes" id="UP000092462">
    <property type="component" value="Unassembled WGS sequence"/>
</dbReference>
<accession>A0A1B0CZM2</accession>
<dbReference type="AlphaFoldDB" id="A0A1B0CZM2"/>
<dbReference type="EnsemblMetazoa" id="PPAI000544-RA">
    <property type="protein sequence ID" value="PPAI000544-PA"/>
    <property type="gene ID" value="PPAI000544"/>
</dbReference>
<keyword evidence="2" id="KW-1185">Reference proteome</keyword>
<dbReference type="KEGG" id="ppap:129803912"/>
<organism evidence="1 2">
    <name type="scientific">Phlebotomus papatasi</name>
    <name type="common">Sandfly</name>
    <dbReference type="NCBI Taxonomy" id="29031"/>
    <lineage>
        <taxon>Eukaryota</taxon>
        <taxon>Metazoa</taxon>
        <taxon>Ecdysozoa</taxon>
        <taxon>Arthropoda</taxon>
        <taxon>Hexapoda</taxon>
        <taxon>Insecta</taxon>
        <taxon>Pterygota</taxon>
        <taxon>Neoptera</taxon>
        <taxon>Endopterygota</taxon>
        <taxon>Diptera</taxon>
        <taxon>Nematocera</taxon>
        <taxon>Psychodoidea</taxon>
        <taxon>Psychodidae</taxon>
        <taxon>Phlebotomus</taxon>
        <taxon>Phlebotomus</taxon>
    </lineage>
</organism>